<comment type="caution">
    <text evidence="1">The sequence shown here is derived from an EMBL/GenBank/DDBJ whole genome shotgun (WGS) entry which is preliminary data.</text>
</comment>
<gene>
    <name evidence="1" type="ORF">C4532_18945</name>
</gene>
<protein>
    <recommendedName>
        <fullName evidence="3">ABC transporter substrate-binding protein</fullName>
    </recommendedName>
</protein>
<dbReference type="AlphaFoldDB" id="A0A419EP84"/>
<evidence type="ECO:0008006" key="3">
    <source>
        <dbReference type="Google" id="ProtNLM"/>
    </source>
</evidence>
<organism evidence="1 2">
    <name type="scientific">Candidatus Abyssobacteria bacterium SURF_17</name>
    <dbReference type="NCBI Taxonomy" id="2093361"/>
    <lineage>
        <taxon>Bacteria</taxon>
        <taxon>Pseudomonadati</taxon>
        <taxon>Candidatus Hydrogenedentota</taxon>
        <taxon>Candidatus Abyssobacteria</taxon>
    </lineage>
</organism>
<accession>A0A419EP84</accession>
<dbReference type="InterPro" id="IPR007487">
    <property type="entry name" value="ABC_transpt-TYRBP-like"/>
</dbReference>
<proteinExistence type="predicted"/>
<reference evidence="1 2" key="1">
    <citation type="journal article" date="2017" name="ISME J.">
        <title>Energy and carbon metabolisms in a deep terrestrial subsurface fluid microbial community.</title>
        <authorList>
            <person name="Momper L."/>
            <person name="Jungbluth S.P."/>
            <person name="Lee M.D."/>
            <person name="Amend J.P."/>
        </authorList>
    </citation>
    <scope>NUCLEOTIDE SEQUENCE [LARGE SCALE GENOMIC DNA]</scope>
    <source>
        <strain evidence="1">SURF_17</strain>
    </source>
</reference>
<dbReference type="CDD" id="cd06325">
    <property type="entry name" value="PBP1_ABC_unchar_transporter"/>
    <property type="match status" value="1"/>
</dbReference>
<name>A0A419EP84_9BACT</name>
<dbReference type="EMBL" id="QZKI01000136">
    <property type="protein sequence ID" value="RJP64719.1"/>
    <property type="molecule type" value="Genomic_DNA"/>
</dbReference>
<sequence>MSGKTGSALIMFGLIALVGALMLPSSSQATELECRIVIIKSWDLPEYNTALEGFFEVLSKHRIKCETITHNLKGETKDKDDTLAKVRTFKPNLILTVGSRATGMASEHISDVPIVFSMVLYPVASEFVTSMDKPGGNLTGAAMDVPIDRQLRTLSRIVPDLKRIGVLYNPEETLPVIEEAKRQARSLNIQLLAEQVQSEGDVPDALGRLEKQKIDALWSVADGKVFTRPSTRYVIEYVVHRGIPFMGPHNGFVRAGALVALTADYRDNGRQAGEIAVRILQGARPGGIAVATPRSVELALNLRVANHIRLKIPQSVIDEASQVFE</sequence>
<dbReference type="PANTHER" id="PTHR35271:SF1">
    <property type="entry name" value="ABC TRANSPORTER, SUBSTRATE-BINDING LIPOPROTEIN"/>
    <property type="match status" value="1"/>
</dbReference>
<dbReference type="Gene3D" id="3.40.50.2300">
    <property type="match status" value="2"/>
</dbReference>
<evidence type="ECO:0000313" key="1">
    <source>
        <dbReference type="EMBL" id="RJP64719.1"/>
    </source>
</evidence>
<dbReference type="Proteomes" id="UP000285961">
    <property type="component" value="Unassembled WGS sequence"/>
</dbReference>
<evidence type="ECO:0000313" key="2">
    <source>
        <dbReference type="Proteomes" id="UP000285961"/>
    </source>
</evidence>
<dbReference type="PANTHER" id="PTHR35271">
    <property type="entry name" value="ABC TRANSPORTER, SUBSTRATE-BINDING LIPOPROTEIN-RELATED"/>
    <property type="match status" value="1"/>
</dbReference>
<dbReference type="Pfam" id="PF04392">
    <property type="entry name" value="ABC_sub_bind"/>
    <property type="match status" value="1"/>
</dbReference>